<protein>
    <submittedName>
        <fullName evidence="1">Uncharacterized protein</fullName>
    </submittedName>
</protein>
<gene>
    <name evidence="1" type="ORF">M427DRAFT_477697</name>
</gene>
<dbReference type="Proteomes" id="UP000070544">
    <property type="component" value="Unassembled WGS sequence"/>
</dbReference>
<proteinExistence type="predicted"/>
<evidence type="ECO:0000313" key="1">
    <source>
        <dbReference type="EMBL" id="KXS10517.1"/>
    </source>
</evidence>
<evidence type="ECO:0000313" key="2">
    <source>
        <dbReference type="Proteomes" id="UP000070544"/>
    </source>
</evidence>
<keyword evidence="2" id="KW-1185">Reference proteome</keyword>
<sequence>MVFEDLARDQHQDFHELLARTIGRKRGHDATREMESVEQSYFAWFMGALDKLLGRASFVPTVPTESSETKTEEVHEPGHKFLLHLTRVTINQDTLSTLSDGAFRCVVSTLQQMAPVREDKSSSFNCIPCLLLMRCGPVASVHCFSQMPPETDE</sequence>
<organism evidence="1 2">
    <name type="scientific">Gonapodya prolifera (strain JEL478)</name>
    <name type="common">Monoblepharis prolifera</name>
    <dbReference type="NCBI Taxonomy" id="1344416"/>
    <lineage>
        <taxon>Eukaryota</taxon>
        <taxon>Fungi</taxon>
        <taxon>Fungi incertae sedis</taxon>
        <taxon>Chytridiomycota</taxon>
        <taxon>Chytridiomycota incertae sedis</taxon>
        <taxon>Monoblepharidomycetes</taxon>
        <taxon>Monoblepharidales</taxon>
        <taxon>Gonapodyaceae</taxon>
        <taxon>Gonapodya</taxon>
    </lineage>
</organism>
<reference evidence="1 2" key="1">
    <citation type="journal article" date="2015" name="Genome Biol. Evol.">
        <title>Phylogenomic analyses indicate that early fungi evolved digesting cell walls of algal ancestors of land plants.</title>
        <authorList>
            <person name="Chang Y."/>
            <person name="Wang S."/>
            <person name="Sekimoto S."/>
            <person name="Aerts A.L."/>
            <person name="Choi C."/>
            <person name="Clum A."/>
            <person name="LaButti K.M."/>
            <person name="Lindquist E.A."/>
            <person name="Yee Ngan C."/>
            <person name="Ohm R.A."/>
            <person name="Salamov A.A."/>
            <person name="Grigoriev I.V."/>
            <person name="Spatafora J.W."/>
            <person name="Berbee M.L."/>
        </authorList>
    </citation>
    <scope>NUCLEOTIDE SEQUENCE [LARGE SCALE GENOMIC DNA]</scope>
    <source>
        <strain evidence="1 2">JEL478</strain>
    </source>
</reference>
<dbReference type="AlphaFoldDB" id="A0A139A162"/>
<dbReference type="EMBL" id="KQ965821">
    <property type="protein sequence ID" value="KXS10517.1"/>
    <property type="molecule type" value="Genomic_DNA"/>
</dbReference>
<accession>A0A139A162</accession>
<name>A0A139A162_GONPJ</name>